<sequence>MAATIAETVAEERESEAEKQRNDSLIIRSAKQIFEVVALMLVLLQAKQKIISIADVSLSVENHSLE</sequence>
<proteinExistence type="predicted"/>
<accession>A0A6N2M631</accession>
<reference evidence="2" key="1">
    <citation type="submission" date="2019-03" db="EMBL/GenBank/DDBJ databases">
        <authorList>
            <person name="Mank J."/>
            <person name="Almeida P."/>
        </authorList>
    </citation>
    <scope>NUCLEOTIDE SEQUENCE</scope>
    <source>
        <strain evidence="2">78183</strain>
    </source>
</reference>
<evidence type="ECO:0000313" key="2">
    <source>
        <dbReference type="EMBL" id="VFU48983.1"/>
    </source>
</evidence>
<gene>
    <name evidence="2" type="ORF">SVIM_LOCUS322404</name>
</gene>
<dbReference type="EMBL" id="CAADRP010001707">
    <property type="protein sequence ID" value="VFU48983.1"/>
    <property type="molecule type" value="Genomic_DNA"/>
</dbReference>
<name>A0A6N2M631_SALVM</name>
<feature type="compositionally biased region" description="Basic and acidic residues" evidence="1">
    <location>
        <begin position="10"/>
        <end position="21"/>
    </location>
</feature>
<dbReference type="AlphaFoldDB" id="A0A6N2M631"/>
<evidence type="ECO:0000256" key="1">
    <source>
        <dbReference type="SAM" id="MobiDB-lite"/>
    </source>
</evidence>
<protein>
    <submittedName>
        <fullName evidence="2">Uncharacterized protein</fullName>
    </submittedName>
</protein>
<organism evidence="2">
    <name type="scientific">Salix viminalis</name>
    <name type="common">Common osier</name>
    <name type="synonym">Basket willow</name>
    <dbReference type="NCBI Taxonomy" id="40686"/>
    <lineage>
        <taxon>Eukaryota</taxon>
        <taxon>Viridiplantae</taxon>
        <taxon>Streptophyta</taxon>
        <taxon>Embryophyta</taxon>
        <taxon>Tracheophyta</taxon>
        <taxon>Spermatophyta</taxon>
        <taxon>Magnoliopsida</taxon>
        <taxon>eudicotyledons</taxon>
        <taxon>Gunneridae</taxon>
        <taxon>Pentapetalae</taxon>
        <taxon>rosids</taxon>
        <taxon>fabids</taxon>
        <taxon>Malpighiales</taxon>
        <taxon>Salicaceae</taxon>
        <taxon>Saliceae</taxon>
        <taxon>Salix</taxon>
    </lineage>
</organism>
<feature type="region of interest" description="Disordered" evidence="1">
    <location>
        <begin position="1"/>
        <end position="21"/>
    </location>
</feature>